<evidence type="ECO:0000313" key="16">
    <source>
        <dbReference type="EMBL" id="KAF1753497.1"/>
    </source>
</evidence>
<evidence type="ECO:0000256" key="8">
    <source>
        <dbReference type="ARBA" id="ARBA00022807"/>
    </source>
</evidence>
<evidence type="ECO:0000256" key="9">
    <source>
        <dbReference type="ARBA" id="ARBA00039432"/>
    </source>
</evidence>
<dbReference type="GeneID" id="9820044"/>
<organism evidence="16 17">
    <name type="scientific">Caenorhabditis remanei</name>
    <name type="common">Caenorhabditis vulgaris</name>
    <dbReference type="NCBI Taxonomy" id="31234"/>
    <lineage>
        <taxon>Eukaryota</taxon>
        <taxon>Metazoa</taxon>
        <taxon>Ecdysozoa</taxon>
        <taxon>Nematoda</taxon>
        <taxon>Chromadorea</taxon>
        <taxon>Rhabditida</taxon>
        <taxon>Rhabditina</taxon>
        <taxon>Rhabditomorpha</taxon>
        <taxon>Rhabditoidea</taxon>
        <taxon>Rhabditidae</taxon>
        <taxon>Peloderinae</taxon>
        <taxon>Caenorhabditis</taxon>
    </lineage>
</organism>
<dbReference type="GO" id="GO:0006508">
    <property type="term" value="P:proteolysis"/>
    <property type="evidence" value="ECO:0007669"/>
    <property type="project" value="UniProtKB-KW"/>
</dbReference>
<dbReference type="PANTHER" id="PTHR24006">
    <property type="entry name" value="UBIQUITIN CARBOXYL-TERMINAL HYDROLASE"/>
    <property type="match status" value="1"/>
</dbReference>
<keyword evidence="8" id="KW-0788">Thiol protease</keyword>
<dbReference type="SUPFAM" id="SSF54001">
    <property type="entry name" value="Cysteine proteinases"/>
    <property type="match status" value="1"/>
</dbReference>
<evidence type="ECO:0000256" key="4">
    <source>
        <dbReference type="ARBA" id="ARBA00012759"/>
    </source>
</evidence>
<evidence type="ECO:0000313" key="17">
    <source>
        <dbReference type="Proteomes" id="UP000483820"/>
    </source>
</evidence>
<evidence type="ECO:0000256" key="5">
    <source>
        <dbReference type="ARBA" id="ARBA00022670"/>
    </source>
</evidence>
<protein>
    <recommendedName>
        <fullName evidence="9">Ubiquitin carboxyl-terminal hydrolase 36</fullName>
        <ecNumber evidence="4">3.4.19.12</ecNumber>
    </recommendedName>
    <alternativeName>
        <fullName evidence="12">Deubiquitinating enzyme 36</fullName>
    </alternativeName>
    <alternativeName>
        <fullName evidence="11">Protein scrawny</fullName>
    </alternativeName>
    <alternativeName>
        <fullName evidence="10">Ubiquitin thioesterase 36</fullName>
    </alternativeName>
    <alternativeName>
        <fullName evidence="13">Ubiquitin-specific-processing protease 36</fullName>
    </alternativeName>
</protein>
<dbReference type="AlphaFoldDB" id="A0A6A5GE36"/>
<evidence type="ECO:0000256" key="10">
    <source>
        <dbReference type="ARBA" id="ARBA00041300"/>
    </source>
</evidence>
<evidence type="ECO:0000256" key="3">
    <source>
        <dbReference type="ARBA" id="ARBA00009085"/>
    </source>
</evidence>
<sequence>MTVNNEGWSSFKTNKWLFTTPSSSYGRPRTPVSNSRVSESGENGTAPESPTKRANRPRTLSDRGNEILDNHEAVSNLYAWNWSEVREIYPEKGIINPSIYCYAISCVQLLSHVPAIVRILQDHRCQDPICLCCNWKRFFLQYQGHAGTINWFRDAFRKDKKFNQGRQEDAHDALLAILGKLDKIAVQSPRLKDRKVADDLFGYSIRNEVQCRVCKHKHVYYENNTVMTVRMLRKDPSGRSHSIKELMQHLFTASTIYGYNCSKCKKKSDAPVKPTLLRAPQILLLHVSRFSFDGYGKKISRPVAVNETLDVASMATAGQSTVYKFCGAVIHYGSGLDFGHYFCLARSRKREQQFVNLNDSNVTLNANFRIADQSYLVLYRRAEHLTNIGGDKSMI</sequence>
<evidence type="ECO:0000259" key="15">
    <source>
        <dbReference type="PROSITE" id="PS50235"/>
    </source>
</evidence>
<dbReference type="EC" id="3.4.19.12" evidence="4"/>
<evidence type="ECO:0000256" key="7">
    <source>
        <dbReference type="ARBA" id="ARBA00022801"/>
    </source>
</evidence>
<name>A0A6A5GE36_CAERE</name>
<dbReference type="GO" id="GO:0005829">
    <property type="term" value="C:cytosol"/>
    <property type="evidence" value="ECO:0007669"/>
    <property type="project" value="TreeGrafter"/>
</dbReference>
<evidence type="ECO:0000256" key="2">
    <source>
        <dbReference type="ARBA" id="ARBA00004604"/>
    </source>
</evidence>
<evidence type="ECO:0000256" key="13">
    <source>
        <dbReference type="ARBA" id="ARBA00043009"/>
    </source>
</evidence>
<dbReference type="EMBL" id="WUAV01000005">
    <property type="protein sequence ID" value="KAF1753497.1"/>
    <property type="molecule type" value="Genomic_DNA"/>
</dbReference>
<dbReference type="GO" id="GO:0005730">
    <property type="term" value="C:nucleolus"/>
    <property type="evidence" value="ECO:0007669"/>
    <property type="project" value="UniProtKB-SubCell"/>
</dbReference>
<dbReference type="CTD" id="9820044"/>
<feature type="compositionally biased region" description="Polar residues" evidence="14">
    <location>
        <begin position="19"/>
        <end position="48"/>
    </location>
</feature>
<evidence type="ECO:0000256" key="14">
    <source>
        <dbReference type="SAM" id="MobiDB-lite"/>
    </source>
</evidence>
<dbReference type="Gene3D" id="3.90.70.10">
    <property type="entry name" value="Cysteine proteinases"/>
    <property type="match status" value="1"/>
</dbReference>
<dbReference type="KEGG" id="crq:GCK72_020054"/>
<keyword evidence="6" id="KW-0833">Ubl conjugation pathway</keyword>
<dbReference type="InterPro" id="IPR050164">
    <property type="entry name" value="Peptidase_C19"/>
</dbReference>
<evidence type="ECO:0000256" key="6">
    <source>
        <dbReference type="ARBA" id="ARBA00022786"/>
    </source>
</evidence>
<dbReference type="InterPro" id="IPR028889">
    <property type="entry name" value="USP"/>
</dbReference>
<reference evidence="16 17" key="1">
    <citation type="submission" date="2019-12" db="EMBL/GenBank/DDBJ databases">
        <title>Chromosome-level assembly of the Caenorhabditis remanei genome.</title>
        <authorList>
            <person name="Teterina A.A."/>
            <person name="Willis J.H."/>
            <person name="Phillips P.C."/>
        </authorList>
    </citation>
    <scope>NUCLEOTIDE SEQUENCE [LARGE SCALE GENOMIC DNA]</scope>
    <source>
        <strain evidence="16 17">PX506</strain>
        <tissue evidence="16">Whole organism</tissue>
    </source>
</reference>
<comment type="catalytic activity">
    <reaction evidence="1">
        <text>Thiol-dependent hydrolysis of ester, thioester, amide, peptide and isopeptide bonds formed by the C-terminal Gly of ubiquitin (a 76-residue protein attached to proteins as an intracellular targeting signal).</text>
        <dbReference type="EC" id="3.4.19.12"/>
    </reaction>
</comment>
<evidence type="ECO:0000256" key="1">
    <source>
        <dbReference type="ARBA" id="ARBA00000707"/>
    </source>
</evidence>
<dbReference type="RefSeq" id="XP_053582268.1">
    <property type="nucleotide sequence ID" value="XM_053733355.1"/>
</dbReference>
<keyword evidence="7" id="KW-0378">Hydrolase</keyword>
<dbReference type="PROSITE" id="PS50235">
    <property type="entry name" value="USP_3"/>
    <property type="match status" value="1"/>
</dbReference>
<dbReference type="Proteomes" id="UP000483820">
    <property type="component" value="Chromosome V"/>
</dbReference>
<dbReference type="Pfam" id="PF00443">
    <property type="entry name" value="UCH"/>
    <property type="match status" value="1"/>
</dbReference>
<comment type="similarity">
    <text evidence="3">Belongs to the peptidase C19 family.</text>
</comment>
<dbReference type="GO" id="GO:0016579">
    <property type="term" value="P:protein deubiquitination"/>
    <property type="evidence" value="ECO:0007669"/>
    <property type="project" value="InterPro"/>
</dbReference>
<proteinExistence type="inferred from homology"/>
<comment type="subcellular location">
    <subcellularLocation>
        <location evidence="2">Nucleus</location>
        <location evidence="2">Nucleolus</location>
    </subcellularLocation>
</comment>
<dbReference type="InterPro" id="IPR001394">
    <property type="entry name" value="Peptidase_C19_UCH"/>
</dbReference>
<feature type="region of interest" description="Disordered" evidence="14">
    <location>
        <begin position="19"/>
        <end position="65"/>
    </location>
</feature>
<feature type="domain" description="USP" evidence="15">
    <location>
        <begin position="92"/>
        <end position="382"/>
    </location>
</feature>
<dbReference type="GO" id="GO:0042981">
    <property type="term" value="P:regulation of apoptotic process"/>
    <property type="evidence" value="ECO:0007669"/>
    <property type="project" value="TreeGrafter"/>
</dbReference>
<comment type="caution">
    <text evidence="16">The sequence shown here is derived from an EMBL/GenBank/DDBJ whole genome shotgun (WGS) entry which is preliminary data.</text>
</comment>
<dbReference type="GO" id="GO:0004843">
    <property type="term" value="F:cysteine-type deubiquitinase activity"/>
    <property type="evidence" value="ECO:0007669"/>
    <property type="project" value="UniProtKB-EC"/>
</dbReference>
<evidence type="ECO:0000256" key="11">
    <source>
        <dbReference type="ARBA" id="ARBA00042154"/>
    </source>
</evidence>
<evidence type="ECO:0000256" key="12">
    <source>
        <dbReference type="ARBA" id="ARBA00042420"/>
    </source>
</evidence>
<gene>
    <name evidence="16" type="ORF">GCK72_020054</name>
</gene>
<accession>A0A6A5GE36</accession>
<dbReference type="PANTHER" id="PTHR24006:SF758">
    <property type="entry name" value="UBIQUITIN CARBOXYL-TERMINAL HYDROLASE 36"/>
    <property type="match status" value="1"/>
</dbReference>
<keyword evidence="5" id="KW-0645">Protease</keyword>
<dbReference type="InterPro" id="IPR038765">
    <property type="entry name" value="Papain-like_cys_pep_sf"/>
</dbReference>